<evidence type="ECO:0000256" key="7">
    <source>
        <dbReference type="ARBA" id="ARBA00023196"/>
    </source>
</evidence>
<gene>
    <name evidence="10" type="ORF">NCTC10113_01189</name>
</gene>
<feature type="coiled-coil region" evidence="9">
    <location>
        <begin position="252"/>
        <end position="279"/>
    </location>
</feature>
<proteinExistence type="inferred from homology"/>
<keyword evidence="10" id="KW-0614">Plasmid</keyword>
<evidence type="ECO:0008006" key="11">
    <source>
        <dbReference type="Google" id="ProtNLM"/>
    </source>
</evidence>
<sequence>MDLTRLVTKVENLKKINMKVNNDKNILLINMMKLNKNLSYYIQSAIKNKNLIDAVGNQYNIKNMFVHKNTKSNFLNKIKQIFVKQKELWIYTTEQQKYATDSYSRYERYILEKTKNKNVDFITIGDRAYNFCKQNKFNVIKDFPTNTQSILAFELSQIIKILYLEQNYRKVRFVLNTNKNFKGSFTILPTQEFDVYKLSSSTLIETNKLDIKDFKIFPNVETFIDNEANIFIENVVNSLLIESSFYTTKNALVTANKIIKDLDENIMKLSRQAMRVKRQNEIEEIIMLTSNNKNDILSESDDGK</sequence>
<reference evidence="10" key="1">
    <citation type="submission" date="2019-01" db="EMBL/GenBank/DDBJ databases">
        <authorList>
            <consortium name="Pathogen Informatics"/>
        </authorList>
    </citation>
    <scope>NUCLEOTIDE SEQUENCE [LARGE SCALE GENOMIC DNA]</scope>
    <source>
        <strain evidence="10">NCTC10113</strain>
    </source>
</reference>
<geneLocation type="plasmid" evidence="10">
    <name>2</name>
</geneLocation>
<keyword evidence="3" id="KW-0813">Transport</keyword>
<dbReference type="RefSeq" id="WP_024544124.1">
    <property type="nucleotide sequence ID" value="NZ_BPLX01000001.1"/>
</dbReference>
<evidence type="ECO:0000256" key="1">
    <source>
        <dbReference type="ARBA" id="ARBA00004170"/>
    </source>
</evidence>
<evidence type="ECO:0000313" key="10">
    <source>
        <dbReference type="EMBL" id="VEU56286.1"/>
    </source>
</evidence>
<dbReference type="GO" id="GO:0046933">
    <property type="term" value="F:proton-transporting ATP synthase activity, rotational mechanism"/>
    <property type="evidence" value="ECO:0007669"/>
    <property type="project" value="InterPro"/>
</dbReference>
<dbReference type="InterPro" id="IPR035968">
    <property type="entry name" value="ATP_synth_F1_ATPase_gsu"/>
</dbReference>
<keyword evidence="5" id="KW-0406">Ion transport</keyword>
<comment type="similarity">
    <text evidence="2">Belongs to the ATPase gamma chain family.</text>
</comment>
<comment type="subcellular location">
    <subcellularLocation>
        <location evidence="1">Membrane</location>
        <topology evidence="1">Peripheral membrane protein</topology>
    </subcellularLocation>
</comment>
<keyword evidence="9" id="KW-0175">Coiled coil</keyword>
<dbReference type="SUPFAM" id="SSF52943">
    <property type="entry name" value="ATP synthase (F1-ATPase), gamma subunit"/>
    <property type="match status" value="1"/>
</dbReference>
<evidence type="ECO:0000256" key="2">
    <source>
        <dbReference type="ARBA" id="ARBA00007681"/>
    </source>
</evidence>
<keyword evidence="6" id="KW-0472">Membrane</keyword>
<keyword evidence="4" id="KW-0375">Hydrogen ion transport</keyword>
<accession>A0A448ZYP2</accession>
<dbReference type="NCBIfam" id="NF045933">
    <property type="entry name" value="MSC_0622_gamma"/>
    <property type="match status" value="1"/>
</dbReference>
<dbReference type="EMBL" id="LR214939">
    <property type="protein sequence ID" value="VEU56286.1"/>
    <property type="molecule type" value="Genomic_DNA"/>
</dbReference>
<dbReference type="AlphaFoldDB" id="A0A448ZYP2"/>
<evidence type="ECO:0000256" key="6">
    <source>
        <dbReference type="ARBA" id="ARBA00023136"/>
    </source>
</evidence>
<evidence type="ECO:0000256" key="4">
    <source>
        <dbReference type="ARBA" id="ARBA00022781"/>
    </source>
</evidence>
<evidence type="ECO:0000256" key="8">
    <source>
        <dbReference type="ARBA" id="ARBA00023310"/>
    </source>
</evidence>
<keyword evidence="8" id="KW-0066">ATP synthesis</keyword>
<evidence type="ECO:0000256" key="3">
    <source>
        <dbReference type="ARBA" id="ARBA00022448"/>
    </source>
</evidence>
<name>A0A448ZYP2_METSV</name>
<organism evidence="10">
    <name type="scientific">Metamycoplasma salivarium</name>
    <name type="common">Mycoplasma salivarium</name>
    <dbReference type="NCBI Taxonomy" id="2124"/>
    <lineage>
        <taxon>Bacteria</taxon>
        <taxon>Bacillati</taxon>
        <taxon>Mycoplasmatota</taxon>
        <taxon>Mycoplasmoidales</taxon>
        <taxon>Metamycoplasmataceae</taxon>
        <taxon>Metamycoplasma</taxon>
    </lineage>
</organism>
<dbReference type="Gene3D" id="3.40.1380.10">
    <property type="match status" value="1"/>
</dbReference>
<evidence type="ECO:0000256" key="5">
    <source>
        <dbReference type="ARBA" id="ARBA00023065"/>
    </source>
</evidence>
<evidence type="ECO:0000256" key="9">
    <source>
        <dbReference type="SAM" id="Coils"/>
    </source>
</evidence>
<protein>
    <recommendedName>
        <fullName evidence="11">ATP synthase gamma chain</fullName>
    </recommendedName>
</protein>
<keyword evidence="7" id="KW-0139">CF(1)</keyword>
<dbReference type="GO" id="GO:0045259">
    <property type="term" value="C:proton-transporting ATP synthase complex"/>
    <property type="evidence" value="ECO:0007669"/>
    <property type="project" value="UniProtKB-KW"/>
</dbReference>